<keyword evidence="4" id="KW-0540">Nuclease</keyword>
<evidence type="ECO:0000256" key="2">
    <source>
        <dbReference type="SAM" id="Phobius"/>
    </source>
</evidence>
<evidence type="ECO:0000313" key="5">
    <source>
        <dbReference type="Proteomes" id="UP000199377"/>
    </source>
</evidence>
<keyword evidence="4" id="KW-0255">Endonuclease</keyword>
<evidence type="ECO:0000259" key="3">
    <source>
        <dbReference type="Pfam" id="PF03372"/>
    </source>
</evidence>
<keyword evidence="5" id="KW-1185">Reference proteome</keyword>
<dbReference type="RefSeq" id="WP_092859664.1">
    <property type="nucleotide sequence ID" value="NZ_FOQH01000004.1"/>
</dbReference>
<dbReference type="SUPFAM" id="SSF56219">
    <property type="entry name" value="DNase I-like"/>
    <property type="match status" value="1"/>
</dbReference>
<feature type="region of interest" description="Disordered" evidence="1">
    <location>
        <begin position="326"/>
        <end position="353"/>
    </location>
</feature>
<dbReference type="AlphaFoldDB" id="A0A1I3FMC6"/>
<reference evidence="4 5" key="1">
    <citation type="submission" date="2016-10" db="EMBL/GenBank/DDBJ databases">
        <authorList>
            <person name="de Groot N.N."/>
        </authorList>
    </citation>
    <scope>NUCLEOTIDE SEQUENCE [LARGE SCALE GENOMIC DNA]</scope>
    <source>
        <strain evidence="4 5">CGMCC 1.11030</strain>
    </source>
</reference>
<dbReference type="InterPro" id="IPR005135">
    <property type="entry name" value="Endo/exonuclease/phosphatase"/>
</dbReference>
<dbReference type="EMBL" id="FOQH01000004">
    <property type="protein sequence ID" value="SFI12373.1"/>
    <property type="molecule type" value="Genomic_DNA"/>
</dbReference>
<dbReference type="OrthoDB" id="9796594at2"/>
<keyword evidence="4" id="KW-0378">Hydrolase</keyword>
<name>A0A1I3FMC6_9RHOB</name>
<sequence>MRVLLRVVLGLVAVALAGASFLALVETDAWWVRMTDFPRLQYAVALAALLALLAAARPAGRGLRIGLAALALAALGYNLTKIGPYLWGARSETAAVCAPDRRLTVMVANVRLENRHAEPLLAMVRARNPDLLLALETNAWWDARLSPLTQEMPHVVSEITGGHFGMHLFSTLPLEHAEALFPVGQDAPAIRATVRLPSGEAVRFLGLHPRPPHPGQSARGRDAQLMWAALQAREAEAPAVLAGDLNAVPWERSMERAQRIGALLDPRDALGFKPTYDATSWWMRWPLDQVLHQSGARTVAFTVLPGFGSDHYPVLAELCLDEAERTPSRLEDDDLEEAQRTIEAARNQAGGRG</sequence>
<dbReference type="Pfam" id="PF03372">
    <property type="entry name" value="Exo_endo_phos"/>
    <property type="match status" value="1"/>
</dbReference>
<dbReference type="GO" id="GO:0004527">
    <property type="term" value="F:exonuclease activity"/>
    <property type="evidence" value="ECO:0007669"/>
    <property type="project" value="UniProtKB-KW"/>
</dbReference>
<evidence type="ECO:0000256" key="1">
    <source>
        <dbReference type="SAM" id="MobiDB-lite"/>
    </source>
</evidence>
<keyword evidence="2" id="KW-1133">Transmembrane helix</keyword>
<dbReference type="Proteomes" id="UP000199377">
    <property type="component" value="Unassembled WGS sequence"/>
</dbReference>
<feature type="domain" description="Endonuclease/exonuclease/phosphatase" evidence="3">
    <location>
        <begin position="107"/>
        <end position="311"/>
    </location>
</feature>
<evidence type="ECO:0000313" key="4">
    <source>
        <dbReference type="EMBL" id="SFI12373.1"/>
    </source>
</evidence>
<dbReference type="InterPro" id="IPR036691">
    <property type="entry name" value="Endo/exonu/phosph_ase_sf"/>
</dbReference>
<dbReference type="Gene3D" id="3.60.10.10">
    <property type="entry name" value="Endonuclease/exonuclease/phosphatase"/>
    <property type="match status" value="1"/>
</dbReference>
<keyword evidence="2" id="KW-0472">Membrane</keyword>
<keyword evidence="2" id="KW-0812">Transmembrane</keyword>
<feature type="transmembrane region" description="Helical" evidence="2">
    <location>
        <begin position="39"/>
        <end position="56"/>
    </location>
</feature>
<gene>
    <name evidence="4" type="ORF">SAMN05216258_104381</name>
</gene>
<dbReference type="GO" id="GO:0004519">
    <property type="term" value="F:endonuclease activity"/>
    <property type="evidence" value="ECO:0007669"/>
    <property type="project" value="UniProtKB-KW"/>
</dbReference>
<keyword evidence="4" id="KW-0269">Exonuclease</keyword>
<proteinExistence type="predicted"/>
<organism evidence="4 5">
    <name type="scientific">Albimonas pacifica</name>
    <dbReference type="NCBI Taxonomy" id="1114924"/>
    <lineage>
        <taxon>Bacteria</taxon>
        <taxon>Pseudomonadati</taxon>
        <taxon>Pseudomonadota</taxon>
        <taxon>Alphaproteobacteria</taxon>
        <taxon>Rhodobacterales</taxon>
        <taxon>Paracoccaceae</taxon>
        <taxon>Albimonas</taxon>
    </lineage>
</organism>
<feature type="transmembrane region" description="Helical" evidence="2">
    <location>
        <begin position="63"/>
        <end position="80"/>
    </location>
</feature>
<protein>
    <submittedName>
        <fullName evidence="4">Uncharacterized conserved protein YafD, endonuclease/exonuclease/phosphatase (EEP) superfamily</fullName>
    </submittedName>
</protein>
<accession>A0A1I3FMC6</accession>